<dbReference type="InterPro" id="IPR003615">
    <property type="entry name" value="HNH_nuc"/>
</dbReference>
<dbReference type="GO" id="GO:0003700">
    <property type="term" value="F:DNA-binding transcription factor activity"/>
    <property type="evidence" value="ECO:0007669"/>
    <property type="project" value="InterPro"/>
</dbReference>
<organism evidence="2 3">
    <name type="scientific">Xanthomonas campestris pv. phaseoli</name>
    <dbReference type="NCBI Taxonomy" id="317013"/>
    <lineage>
        <taxon>Bacteria</taxon>
        <taxon>Pseudomonadati</taxon>
        <taxon>Pseudomonadota</taxon>
        <taxon>Gammaproteobacteria</taxon>
        <taxon>Lysobacterales</taxon>
        <taxon>Lysobacteraceae</taxon>
        <taxon>Xanthomonas</taxon>
    </lineage>
</organism>
<evidence type="ECO:0000259" key="1">
    <source>
        <dbReference type="Pfam" id="PF13392"/>
    </source>
</evidence>
<feature type="domain" description="HNH nuclease" evidence="1">
    <location>
        <begin position="53"/>
        <end position="97"/>
    </location>
</feature>
<evidence type="ECO:0000313" key="2">
    <source>
        <dbReference type="EMBL" id="SOO23928.1"/>
    </source>
</evidence>
<dbReference type="SUPFAM" id="SSF54171">
    <property type="entry name" value="DNA-binding domain"/>
    <property type="match status" value="1"/>
</dbReference>
<reference evidence="2 3" key="1">
    <citation type="submission" date="2017-10" db="EMBL/GenBank/DDBJ databases">
        <authorList>
            <person name="Regsiter A."/>
            <person name="William W."/>
        </authorList>
    </citation>
    <scope>NUCLEOTIDE SEQUENCE [LARGE SCALE GENOMIC DNA]</scope>
    <source>
        <strain evidence="2 3">CFBP6991</strain>
    </source>
</reference>
<dbReference type="Proteomes" id="UP000234345">
    <property type="component" value="Unassembled WGS sequence"/>
</dbReference>
<proteinExistence type="predicted"/>
<dbReference type="Pfam" id="PF13392">
    <property type="entry name" value="HNH_3"/>
    <property type="match status" value="1"/>
</dbReference>
<comment type="caution">
    <text evidence="2">The sequence shown here is derived from an EMBL/GenBank/DDBJ whole genome shotgun (WGS) entry which is preliminary data.</text>
</comment>
<sequence length="165" mass="18629">MITYEEAIKLLSYEPETGQLRWKMSRPKAKAGSVAGSIKGNGYVQVRVVGKMYLAHRLAWLLTHGAWPKAQIDHMNGIRHDNRLANLRECTNAQNQQNLGLLRHNTSGCIGASWRAQKGKWRANIRAHGKVRHLGYFSTPEQAHAAYIAAKAQLHEFQPVPRDKI</sequence>
<dbReference type="SUPFAM" id="SSF54060">
    <property type="entry name" value="His-Me finger endonucleases"/>
    <property type="match status" value="1"/>
</dbReference>
<dbReference type="GO" id="GO:0003677">
    <property type="term" value="F:DNA binding"/>
    <property type="evidence" value="ECO:0007669"/>
    <property type="project" value="InterPro"/>
</dbReference>
<dbReference type="EMBL" id="OCZC01000058">
    <property type="protein sequence ID" value="SOO23928.1"/>
    <property type="molecule type" value="Genomic_DNA"/>
</dbReference>
<protein>
    <submittedName>
        <fullName evidence="2">57R</fullName>
    </submittedName>
</protein>
<evidence type="ECO:0000313" key="3">
    <source>
        <dbReference type="Proteomes" id="UP000234345"/>
    </source>
</evidence>
<name>A0A7Z7IYG8_XANCH</name>
<accession>A0A7Z7IYG8</accession>
<dbReference type="InterPro" id="IPR036955">
    <property type="entry name" value="AP2/ERF_dom_sf"/>
</dbReference>
<dbReference type="RefSeq" id="WP_099801877.1">
    <property type="nucleotide sequence ID" value="NZ_OCZC01000058.1"/>
</dbReference>
<gene>
    <name evidence="2" type="ORF">XFF6991_310098</name>
</gene>
<dbReference type="InterPro" id="IPR044925">
    <property type="entry name" value="His-Me_finger_sf"/>
</dbReference>
<dbReference type="Gene3D" id="3.30.730.10">
    <property type="entry name" value="AP2/ERF domain"/>
    <property type="match status" value="1"/>
</dbReference>
<dbReference type="AlphaFoldDB" id="A0A7Z7IYG8"/>
<dbReference type="InterPro" id="IPR016177">
    <property type="entry name" value="DNA-bd_dom_sf"/>
</dbReference>
<dbReference type="Gene3D" id="3.90.75.20">
    <property type="match status" value="1"/>
</dbReference>